<comment type="caution">
    <text evidence="9">The sequence shown here is derived from an EMBL/GenBank/DDBJ whole genome shotgun (WGS) entry which is preliminary data.</text>
</comment>
<feature type="transmembrane region" description="Helical" evidence="8">
    <location>
        <begin position="446"/>
        <end position="462"/>
    </location>
</feature>
<keyword evidence="10" id="KW-1185">Reference proteome</keyword>
<dbReference type="EMBL" id="BTPE01000008">
    <property type="protein sequence ID" value="GMQ34296.1"/>
    <property type="molecule type" value="Genomic_DNA"/>
</dbReference>
<feature type="transmembrane region" description="Helical" evidence="8">
    <location>
        <begin position="309"/>
        <end position="326"/>
    </location>
</feature>
<feature type="transmembrane region" description="Helical" evidence="8">
    <location>
        <begin position="107"/>
        <end position="133"/>
    </location>
</feature>
<name>A0ABQ6Q2C8_9BACT</name>
<feature type="transmembrane region" description="Helical" evidence="8">
    <location>
        <begin position="79"/>
        <end position="101"/>
    </location>
</feature>
<gene>
    <name evidence="9" type="ORF">Ataiwa_25680</name>
</gene>
<feature type="transmembrane region" description="Helical" evidence="8">
    <location>
        <begin position="51"/>
        <end position="67"/>
    </location>
</feature>
<organism evidence="9 10">
    <name type="scientific">Algoriphagus taiwanensis</name>
    <dbReference type="NCBI Taxonomy" id="1445656"/>
    <lineage>
        <taxon>Bacteria</taxon>
        <taxon>Pseudomonadati</taxon>
        <taxon>Bacteroidota</taxon>
        <taxon>Cytophagia</taxon>
        <taxon>Cytophagales</taxon>
        <taxon>Cyclobacteriaceae</taxon>
        <taxon>Algoriphagus</taxon>
    </lineage>
</organism>
<evidence type="ECO:0000256" key="4">
    <source>
        <dbReference type="ARBA" id="ARBA00022692"/>
    </source>
</evidence>
<keyword evidence="4 8" id="KW-0812">Transmembrane</keyword>
<feature type="transmembrane region" description="Helical" evidence="8">
    <location>
        <begin position="6"/>
        <end position="22"/>
    </location>
</feature>
<dbReference type="Pfam" id="PF03062">
    <property type="entry name" value="MBOAT"/>
    <property type="match status" value="1"/>
</dbReference>
<sequence>MLFNSIEFFLFLIPVFFLYWVVLKNNLKGQNWVLLVGSYFFYGWWDWRFLFLILFSSLLDFFIGLKLRSEERQGRRKLLVWLSLAVNLGFLGFFKYFNFFIESFTEAFTFFGLSIEASRLNIILPVGISFYTFQTLSYTLDVYRKKMDASKDLISFLTFVSFFPQLVAGPIERATHLLPQFYRIRKFDYDWAISGAKIFLWGFFKKVVIADNAAILVEGIFADYSNQSSLSLILGSIFFSFQIYGDFSGYSDMAVGLSRIFGFDLISNFKFPYLSRNISEFWKKWHISLSSWFRDYLYIPLGGNRKGKARAIFNVFMVFLVSGFWHGANWTFILWGLIHGIVYLFYFIKDEQKDRIDEGFTFTYFVQVIFTFLIVSLAFVFFRSPSVADSMGYLNGILFSNSSSAFFLSTSRHALMSGITLLGILIMMTYEIIAQSKGRLEVNLRSFDLLFVGLCIVFLGAFKNHLDFVYFQF</sequence>
<comment type="subcellular location">
    <subcellularLocation>
        <location evidence="1">Cell membrane</location>
        <topology evidence="1">Multi-pass membrane protein</topology>
    </subcellularLocation>
</comment>
<dbReference type="PIRSF" id="PIRSF500217">
    <property type="entry name" value="AlgI"/>
    <property type="match status" value="1"/>
</dbReference>
<comment type="similarity">
    <text evidence="2 7">Belongs to the membrane-bound acyltransferase family.</text>
</comment>
<evidence type="ECO:0000256" key="8">
    <source>
        <dbReference type="SAM" id="Phobius"/>
    </source>
</evidence>
<dbReference type="InterPro" id="IPR004299">
    <property type="entry name" value="MBOAT_fam"/>
</dbReference>
<evidence type="ECO:0000256" key="1">
    <source>
        <dbReference type="ARBA" id="ARBA00004651"/>
    </source>
</evidence>
<proteinExistence type="inferred from homology"/>
<dbReference type="PIRSF" id="PIRSF016636">
    <property type="entry name" value="AlgI_DltB"/>
    <property type="match status" value="1"/>
</dbReference>
<evidence type="ECO:0000256" key="2">
    <source>
        <dbReference type="ARBA" id="ARBA00010323"/>
    </source>
</evidence>
<keyword evidence="7" id="KW-0808">Transferase</keyword>
<keyword evidence="3 7" id="KW-1003">Cell membrane</keyword>
<evidence type="ECO:0000313" key="9">
    <source>
        <dbReference type="EMBL" id="GMQ34296.1"/>
    </source>
</evidence>
<accession>A0ABQ6Q2C8</accession>
<dbReference type="PANTHER" id="PTHR13285">
    <property type="entry name" value="ACYLTRANSFERASE"/>
    <property type="match status" value="1"/>
</dbReference>
<protein>
    <submittedName>
        <fullName evidence="9">MBOAT family protein</fullName>
    </submittedName>
</protein>
<evidence type="ECO:0000313" key="10">
    <source>
        <dbReference type="Proteomes" id="UP001307705"/>
    </source>
</evidence>
<evidence type="ECO:0000256" key="3">
    <source>
        <dbReference type="ARBA" id="ARBA00022475"/>
    </source>
</evidence>
<dbReference type="Proteomes" id="UP001307705">
    <property type="component" value="Unassembled WGS sequence"/>
</dbReference>
<keyword evidence="5 8" id="KW-1133">Transmembrane helix</keyword>
<evidence type="ECO:0000256" key="7">
    <source>
        <dbReference type="PIRNR" id="PIRNR016636"/>
    </source>
</evidence>
<dbReference type="InterPro" id="IPR028362">
    <property type="entry name" value="AlgI"/>
</dbReference>
<evidence type="ECO:0000256" key="6">
    <source>
        <dbReference type="ARBA" id="ARBA00023136"/>
    </source>
</evidence>
<dbReference type="InterPro" id="IPR051085">
    <property type="entry name" value="MB_O-acyltransferase"/>
</dbReference>
<feature type="transmembrane region" description="Helical" evidence="8">
    <location>
        <begin position="360"/>
        <end position="382"/>
    </location>
</feature>
<reference evidence="9 10" key="1">
    <citation type="submission" date="2023-08" db="EMBL/GenBank/DDBJ databases">
        <title>Draft genome sequence of Algoriphagus taiwanensis.</title>
        <authorList>
            <person name="Takatani N."/>
            <person name="Hosokawa M."/>
            <person name="Sawabe T."/>
        </authorList>
    </citation>
    <scope>NUCLEOTIDE SEQUENCE [LARGE SCALE GENOMIC DNA]</scope>
    <source>
        <strain evidence="9 10">JCM 19755</strain>
    </source>
</reference>
<feature type="transmembrane region" description="Helical" evidence="8">
    <location>
        <begin position="414"/>
        <end position="434"/>
    </location>
</feature>
<keyword evidence="7" id="KW-0012">Acyltransferase</keyword>
<dbReference type="InterPro" id="IPR024194">
    <property type="entry name" value="Ac/AlaTfrase_AlgI/DltB"/>
</dbReference>
<keyword evidence="6 7" id="KW-0472">Membrane</keyword>
<feature type="transmembrane region" description="Helical" evidence="8">
    <location>
        <begin position="332"/>
        <end position="348"/>
    </location>
</feature>
<dbReference type="PANTHER" id="PTHR13285:SF18">
    <property type="entry name" value="PROTEIN-CYSTEINE N-PALMITOYLTRANSFERASE RASP"/>
    <property type="match status" value="1"/>
</dbReference>
<evidence type="ECO:0000256" key="5">
    <source>
        <dbReference type="ARBA" id="ARBA00022989"/>
    </source>
</evidence>